<dbReference type="RefSeq" id="WP_128644055.1">
    <property type="nucleotide sequence ID" value="NZ_CP008950.1"/>
</dbReference>
<keyword evidence="1" id="KW-1133">Transmembrane helix</keyword>
<reference evidence="2 3" key="1">
    <citation type="submission" date="2014-07" db="EMBL/GenBank/DDBJ databases">
        <title>Genome Sequence of Rhodococcus opacus Strain R7, a Biodegrader of Mono- and Polycyclic Aromatic Hydrocarbons.</title>
        <authorList>
            <person name="Di Gennaro P."/>
            <person name="Zampolli J."/>
            <person name="Presti I."/>
            <person name="Cappelletti M."/>
            <person name="D'Ursi P."/>
            <person name="Orro A."/>
            <person name="Mezzelani A."/>
            <person name="Milanesi L."/>
        </authorList>
    </citation>
    <scope>NUCLEOTIDE SEQUENCE [LARGE SCALE GENOMIC DNA]</scope>
    <source>
        <strain evidence="2 3">R7</strain>
        <plasmid evidence="2">pPDG3</plasmid>
    </source>
</reference>
<protein>
    <submittedName>
        <fullName evidence="2">Membrane protein</fullName>
    </submittedName>
</protein>
<feature type="transmembrane region" description="Helical" evidence="1">
    <location>
        <begin position="20"/>
        <end position="39"/>
    </location>
</feature>
<dbReference type="AlphaFoldDB" id="A0A076EZA3"/>
<keyword evidence="1" id="KW-0812">Transmembrane</keyword>
<proteinExistence type="predicted"/>
<dbReference type="EMBL" id="CP008950">
    <property type="protein sequence ID" value="AII11290.1"/>
    <property type="molecule type" value="Genomic_DNA"/>
</dbReference>
<gene>
    <name evidence="2" type="ORF">EP51_45520</name>
</gene>
<evidence type="ECO:0000313" key="3">
    <source>
        <dbReference type="Proteomes" id="UP000028488"/>
    </source>
</evidence>
<feature type="transmembrane region" description="Helical" evidence="1">
    <location>
        <begin position="134"/>
        <end position="154"/>
    </location>
</feature>
<organism evidence="2 3">
    <name type="scientific">Rhodococcus opacus</name>
    <name type="common">Nocardia opaca</name>
    <dbReference type="NCBI Taxonomy" id="37919"/>
    <lineage>
        <taxon>Bacteria</taxon>
        <taxon>Bacillati</taxon>
        <taxon>Actinomycetota</taxon>
        <taxon>Actinomycetes</taxon>
        <taxon>Mycobacteriales</taxon>
        <taxon>Nocardiaceae</taxon>
        <taxon>Rhodococcus</taxon>
    </lineage>
</organism>
<accession>A0A076EZA3</accession>
<sequence>MTMSPTVRTLARTVHIGASAGWLGAIVTYLVVAAATLISSDPDQVRGGYQVMAMLADAVLLPLALASLVTGLICSLGTAWGLLRHYWVLFKLLLNLAATVVLVLYTRSIEYAAAVAAQPSWSQADRDLLRDPTHLVHATAALVVVLAALVLAVYKPRGMTAYGHRKALRNRAAASTST</sequence>
<name>A0A076EZA3_RHOOP</name>
<evidence type="ECO:0000256" key="1">
    <source>
        <dbReference type="SAM" id="Phobius"/>
    </source>
</evidence>
<dbReference type="Proteomes" id="UP000028488">
    <property type="component" value="Plasmid pPDG3"/>
</dbReference>
<keyword evidence="2" id="KW-0614">Plasmid</keyword>
<feature type="transmembrane region" description="Helical" evidence="1">
    <location>
        <begin position="92"/>
        <end position="114"/>
    </location>
</feature>
<keyword evidence="1" id="KW-0472">Membrane</keyword>
<feature type="transmembrane region" description="Helical" evidence="1">
    <location>
        <begin position="59"/>
        <end position="80"/>
    </location>
</feature>
<evidence type="ECO:0000313" key="2">
    <source>
        <dbReference type="EMBL" id="AII11290.1"/>
    </source>
</evidence>
<geneLocation type="plasmid" evidence="2 3">
    <name>pPDG3</name>
</geneLocation>